<name>A0A8S1RSM5_9CILI</name>
<gene>
    <name evidence="1" type="ORF">PSON_ATCC_30995.1.T2570013</name>
</gene>
<sequence length="132" mass="15379">MQIENKESQQSQLNQISIAKKTEMGYISHIIKKEAIILLQLTVILQDSIAKIFVKSERRLIVDNVQFISDENLQYSVNNSDETTTFNSQDKIKAKKFKTMNLYQSKQNLRLIEQAERSKLLQQSHPKIAKRI</sequence>
<organism evidence="1 2">
    <name type="scientific">Paramecium sonneborni</name>
    <dbReference type="NCBI Taxonomy" id="65129"/>
    <lineage>
        <taxon>Eukaryota</taxon>
        <taxon>Sar</taxon>
        <taxon>Alveolata</taxon>
        <taxon>Ciliophora</taxon>
        <taxon>Intramacronucleata</taxon>
        <taxon>Oligohymenophorea</taxon>
        <taxon>Peniculida</taxon>
        <taxon>Parameciidae</taxon>
        <taxon>Paramecium</taxon>
    </lineage>
</organism>
<comment type="caution">
    <text evidence="1">The sequence shown here is derived from an EMBL/GenBank/DDBJ whole genome shotgun (WGS) entry which is preliminary data.</text>
</comment>
<reference evidence="1" key="1">
    <citation type="submission" date="2021-01" db="EMBL/GenBank/DDBJ databases">
        <authorList>
            <consortium name="Genoscope - CEA"/>
            <person name="William W."/>
        </authorList>
    </citation>
    <scope>NUCLEOTIDE SEQUENCE</scope>
</reference>
<dbReference type="AlphaFoldDB" id="A0A8S1RSM5"/>
<keyword evidence="2" id="KW-1185">Reference proteome</keyword>
<protein>
    <submittedName>
        <fullName evidence="1">Uncharacterized protein</fullName>
    </submittedName>
</protein>
<accession>A0A8S1RSM5</accession>
<evidence type="ECO:0000313" key="2">
    <source>
        <dbReference type="Proteomes" id="UP000692954"/>
    </source>
</evidence>
<dbReference type="Proteomes" id="UP000692954">
    <property type="component" value="Unassembled WGS sequence"/>
</dbReference>
<proteinExistence type="predicted"/>
<evidence type="ECO:0000313" key="1">
    <source>
        <dbReference type="EMBL" id="CAD8130025.1"/>
    </source>
</evidence>
<dbReference type="EMBL" id="CAJJDN010000257">
    <property type="protein sequence ID" value="CAD8130025.1"/>
    <property type="molecule type" value="Genomic_DNA"/>
</dbReference>